<feature type="transmembrane region" description="Helical" evidence="2">
    <location>
        <begin position="398"/>
        <end position="418"/>
    </location>
</feature>
<feature type="transmembrane region" description="Helical" evidence="2">
    <location>
        <begin position="128"/>
        <end position="147"/>
    </location>
</feature>
<keyword evidence="2" id="KW-0812">Transmembrane</keyword>
<dbReference type="GO" id="GO:0005886">
    <property type="term" value="C:plasma membrane"/>
    <property type="evidence" value="ECO:0007669"/>
    <property type="project" value="TreeGrafter"/>
</dbReference>
<proteinExistence type="predicted"/>
<organism evidence="3 4">
    <name type="scientific">Euplotes crassus</name>
    <dbReference type="NCBI Taxonomy" id="5936"/>
    <lineage>
        <taxon>Eukaryota</taxon>
        <taxon>Sar</taxon>
        <taxon>Alveolata</taxon>
        <taxon>Ciliophora</taxon>
        <taxon>Intramacronucleata</taxon>
        <taxon>Spirotrichea</taxon>
        <taxon>Hypotrichia</taxon>
        <taxon>Euplotida</taxon>
        <taxon>Euplotidae</taxon>
        <taxon>Moneuplotes</taxon>
    </lineage>
</organism>
<dbReference type="InterPro" id="IPR045122">
    <property type="entry name" value="Csc1-like"/>
</dbReference>
<reference evidence="3" key="1">
    <citation type="submission" date="2023-07" db="EMBL/GenBank/DDBJ databases">
        <authorList>
            <consortium name="AG Swart"/>
            <person name="Singh M."/>
            <person name="Singh A."/>
            <person name="Seah K."/>
            <person name="Emmerich C."/>
        </authorList>
    </citation>
    <scope>NUCLEOTIDE SEQUENCE</scope>
    <source>
        <strain evidence="3">DP1</strain>
    </source>
</reference>
<dbReference type="AlphaFoldDB" id="A0AAD2D792"/>
<feature type="compositionally biased region" description="Basic and acidic residues" evidence="1">
    <location>
        <begin position="22"/>
        <end position="31"/>
    </location>
</feature>
<feature type="transmembrane region" description="Helical" evidence="2">
    <location>
        <begin position="342"/>
        <end position="362"/>
    </location>
</feature>
<keyword evidence="2" id="KW-1133">Transmembrane helix</keyword>
<evidence type="ECO:0000313" key="4">
    <source>
        <dbReference type="Proteomes" id="UP001295684"/>
    </source>
</evidence>
<evidence type="ECO:0000256" key="2">
    <source>
        <dbReference type="SAM" id="Phobius"/>
    </source>
</evidence>
<evidence type="ECO:0008006" key="5">
    <source>
        <dbReference type="Google" id="ProtNLM"/>
    </source>
</evidence>
<name>A0AAD2D792_EUPCR</name>
<dbReference type="EMBL" id="CAMPGE010026175">
    <property type="protein sequence ID" value="CAI2383869.1"/>
    <property type="molecule type" value="Genomic_DNA"/>
</dbReference>
<accession>A0AAD2D792</accession>
<gene>
    <name evidence="3" type="ORF">ECRASSUSDP1_LOCUS25382</name>
</gene>
<evidence type="ECO:0000313" key="3">
    <source>
        <dbReference type="EMBL" id="CAI2383869.1"/>
    </source>
</evidence>
<dbReference type="PANTHER" id="PTHR13018">
    <property type="entry name" value="PROBABLE MEMBRANE PROTEIN DUF221-RELATED"/>
    <property type="match status" value="1"/>
</dbReference>
<dbReference type="GO" id="GO:0005227">
    <property type="term" value="F:calcium-activated cation channel activity"/>
    <property type="evidence" value="ECO:0007669"/>
    <property type="project" value="InterPro"/>
</dbReference>
<feature type="transmembrane region" description="Helical" evidence="2">
    <location>
        <begin position="58"/>
        <end position="84"/>
    </location>
</feature>
<keyword evidence="2" id="KW-0472">Membrane</keyword>
<sequence length="419" mass="48366">MENNTCQDSEGEMESDNNSEMQHAKEEAEKTKICDENGKRYPICSTPLSKIRNYGLGFWLYMLFLKSIAVISVILSILVTPVVVTNGIVNGVPSDERNGLFDRFCLASHTNEEKPQNFITDEKLAGDIVLFTDVLYSLTFALCILILHKYFNKRIDEAEYELTFMNDYSVEIKGIPKNGFTDQQLIEYLQPYGGRVVEINYARYFGNMLIDYKKLSELNKKIALGGKNKLKLTEKQSKLAQSILQKYPNDTCIKDLDKLWAYAVFENPKKKTRAIAKFSYANRRKLWEYDVEKKKYRFCVATRKFRKFLGKHRIHLKTAPDPTEIIWENLEITSKNRCCRRFIVFAVVGVLLLIGGMIIYSIRASQDKMSDTNSWRTLNTVNSNDIGKRFKTQTLMNLIISIVIFGINELIELTFVTLV</sequence>
<dbReference type="PANTHER" id="PTHR13018:SF83">
    <property type="entry name" value="RRM DOMAIN-CONTAINING PROTEIN"/>
    <property type="match status" value="1"/>
</dbReference>
<comment type="caution">
    <text evidence="3">The sequence shown here is derived from an EMBL/GenBank/DDBJ whole genome shotgun (WGS) entry which is preliminary data.</text>
</comment>
<evidence type="ECO:0000256" key="1">
    <source>
        <dbReference type="SAM" id="MobiDB-lite"/>
    </source>
</evidence>
<dbReference type="Proteomes" id="UP001295684">
    <property type="component" value="Unassembled WGS sequence"/>
</dbReference>
<keyword evidence="4" id="KW-1185">Reference proteome</keyword>
<feature type="region of interest" description="Disordered" evidence="1">
    <location>
        <begin position="1"/>
        <end position="31"/>
    </location>
</feature>
<protein>
    <recommendedName>
        <fullName evidence="5">CSC1/OSCA1-like cytosolic domain-containing protein</fullName>
    </recommendedName>
</protein>